<dbReference type="AlphaFoldDB" id="A0A7W7SJX9"/>
<gene>
    <name evidence="2" type="ORF">F4556_000021</name>
    <name evidence="3" type="ORF">F4556_007381</name>
</gene>
<feature type="compositionally biased region" description="Basic and acidic residues" evidence="1">
    <location>
        <begin position="1"/>
        <end position="11"/>
    </location>
</feature>
<reference evidence="3 4" key="1">
    <citation type="submission" date="2020-08" db="EMBL/GenBank/DDBJ databases">
        <title>Sequencing the genomes of 1000 actinobacteria strains.</title>
        <authorList>
            <person name="Klenk H.-P."/>
        </authorList>
    </citation>
    <scope>NUCLEOTIDE SEQUENCE [LARGE SCALE GENOMIC DNA]</scope>
    <source>
        <strain evidence="3 4">DSM 44786</strain>
    </source>
</reference>
<proteinExistence type="predicted"/>
<feature type="compositionally biased region" description="Low complexity" evidence="1">
    <location>
        <begin position="113"/>
        <end position="130"/>
    </location>
</feature>
<keyword evidence="4" id="KW-1185">Reference proteome</keyword>
<comment type="caution">
    <text evidence="3">The sequence shown here is derived from an EMBL/GenBank/DDBJ whole genome shotgun (WGS) entry which is preliminary data.</text>
</comment>
<dbReference type="EMBL" id="JACHJR010000001">
    <property type="protein sequence ID" value="MBB4951846.1"/>
    <property type="molecule type" value="Genomic_DNA"/>
</dbReference>
<evidence type="ECO:0000313" key="2">
    <source>
        <dbReference type="EMBL" id="MBB4944486.1"/>
    </source>
</evidence>
<protein>
    <submittedName>
        <fullName evidence="3">Uncharacterized protein</fullName>
    </submittedName>
</protein>
<name>A0A7W7SJX9_9ACTN</name>
<sequence>MADLTEADRIFELPLPERGFTPLPHHQDHVPAGQDDDLARRPKRFRQRSSRPAPDVNPHARLPGSPNERLAPLFRNRFHAHPQTIPAHAHSKRLLPPAVTSPGTSAEINDPVADPTVAAAEPRAAATGRTPHGHTATAPREKAGRRHCHGSAALLPSRPAAVRFGGTPETAGRGATDRDGAARDTSPGRAGAPPLAMSGSSISMLGHPPPATRPTDEAPVVEA</sequence>
<evidence type="ECO:0000256" key="1">
    <source>
        <dbReference type="SAM" id="MobiDB-lite"/>
    </source>
</evidence>
<feature type="region of interest" description="Disordered" evidence="1">
    <location>
        <begin position="1"/>
        <end position="223"/>
    </location>
</feature>
<evidence type="ECO:0000313" key="4">
    <source>
        <dbReference type="Proteomes" id="UP000573327"/>
    </source>
</evidence>
<accession>A0A7W7SJX9</accession>
<dbReference type="EMBL" id="JACHJR010000001">
    <property type="protein sequence ID" value="MBB4944486.1"/>
    <property type="molecule type" value="Genomic_DNA"/>
</dbReference>
<organism evidence="3 4">
    <name type="scientific">Kitasatospora gansuensis</name>
    <dbReference type="NCBI Taxonomy" id="258050"/>
    <lineage>
        <taxon>Bacteria</taxon>
        <taxon>Bacillati</taxon>
        <taxon>Actinomycetota</taxon>
        <taxon>Actinomycetes</taxon>
        <taxon>Kitasatosporales</taxon>
        <taxon>Streptomycetaceae</taxon>
        <taxon>Kitasatospora</taxon>
    </lineage>
</organism>
<dbReference type="RefSeq" id="WP_184910477.1">
    <property type="nucleotide sequence ID" value="NZ_JACHJR010000001.1"/>
</dbReference>
<evidence type="ECO:0000313" key="3">
    <source>
        <dbReference type="EMBL" id="MBB4951846.1"/>
    </source>
</evidence>
<dbReference type="Proteomes" id="UP000573327">
    <property type="component" value="Unassembled WGS sequence"/>
</dbReference>